<evidence type="ECO:0000313" key="2">
    <source>
        <dbReference type="Proteomes" id="UP000092154"/>
    </source>
</evidence>
<reference evidence="1 2" key="1">
    <citation type="submission" date="2016-06" db="EMBL/GenBank/DDBJ databases">
        <title>Comparative genomics of the ectomycorrhizal sister species Rhizopogon vinicolor and Rhizopogon vesiculosus (Basidiomycota: Boletales) reveals a divergence of the mating type B locus.</title>
        <authorList>
            <consortium name="DOE Joint Genome Institute"/>
            <person name="Mujic A.B."/>
            <person name="Kuo A."/>
            <person name="Tritt A."/>
            <person name="Lipzen A."/>
            <person name="Chen C."/>
            <person name="Johnson J."/>
            <person name="Sharma A."/>
            <person name="Barry K."/>
            <person name="Grigoriev I.V."/>
            <person name="Spatafora J.W."/>
        </authorList>
    </citation>
    <scope>NUCLEOTIDE SEQUENCE [LARGE SCALE GENOMIC DNA]</scope>
    <source>
        <strain evidence="1 2">AM-OR11-026</strain>
    </source>
</reference>
<organism evidence="1 2">
    <name type="scientific">Rhizopogon vinicolor AM-OR11-026</name>
    <dbReference type="NCBI Taxonomy" id="1314800"/>
    <lineage>
        <taxon>Eukaryota</taxon>
        <taxon>Fungi</taxon>
        <taxon>Dikarya</taxon>
        <taxon>Basidiomycota</taxon>
        <taxon>Agaricomycotina</taxon>
        <taxon>Agaricomycetes</taxon>
        <taxon>Agaricomycetidae</taxon>
        <taxon>Boletales</taxon>
        <taxon>Suillineae</taxon>
        <taxon>Rhizopogonaceae</taxon>
        <taxon>Rhizopogon</taxon>
    </lineage>
</organism>
<proteinExistence type="predicted"/>
<gene>
    <name evidence="1" type="ORF">K503DRAFT_29038</name>
</gene>
<sequence length="93" mass="10427">MQVGDRSVLNWAGEAAKHHCSHAFPQSPQNFVGRTLELPVDPSLGLLQMTMTRWAASCTDQLYFGIFADPVPEISLGLRQFFPRNMIPVNGRR</sequence>
<dbReference type="InParanoid" id="A0A1B7MHB7"/>
<protein>
    <submittedName>
        <fullName evidence="1">Uncharacterized protein</fullName>
    </submittedName>
</protein>
<dbReference type="Proteomes" id="UP000092154">
    <property type="component" value="Unassembled WGS sequence"/>
</dbReference>
<evidence type="ECO:0000313" key="1">
    <source>
        <dbReference type="EMBL" id="OAX31987.1"/>
    </source>
</evidence>
<keyword evidence="2" id="KW-1185">Reference proteome</keyword>
<name>A0A1B7MHB7_9AGAM</name>
<dbReference type="EMBL" id="KV449163">
    <property type="protein sequence ID" value="OAX31987.1"/>
    <property type="molecule type" value="Genomic_DNA"/>
</dbReference>
<accession>A0A1B7MHB7</accession>
<dbReference type="AlphaFoldDB" id="A0A1B7MHB7"/>
<dbReference type="OrthoDB" id="2693236at2759"/>